<dbReference type="EMBL" id="FWFW01000010">
    <property type="protein sequence ID" value="SLN56900.1"/>
    <property type="molecule type" value="Genomic_DNA"/>
</dbReference>
<dbReference type="OrthoDB" id="7362327at2"/>
<organism evidence="1 2">
    <name type="scientific">Pacificibacter marinus</name>
    <dbReference type="NCBI Taxonomy" id="658057"/>
    <lineage>
        <taxon>Bacteria</taxon>
        <taxon>Pseudomonadati</taxon>
        <taxon>Pseudomonadota</taxon>
        <taxon>Alphaproteobacteria</taxon>
        <taxon>Rhodobacterales</taxon>
        <taxon>Roseobacteraceae</taxon>
        <taxon>Pacificibacter</taxon>
    </lineage>
</organism>
<reference evidence="1 2" key="1">
    <citation type="submission" date="2017-03" db="EMBL/GenBank/DDBJ databases">
        <authorList>
            <person name="Afonso C.L."/>
            <person name="Miller P.J."/>
            <person name="Scott M.A."/>
            <person name="Spackman E."/>
            <person name="Goraichik I."/>
            <person name="Dimitrov K.M."/>
            <person name="Suarez D.L."/>
            <person name="Swayne D.E."/>
        </authorList>
    </citation>
    <scope>NUCLEOTIDE SEQUENCE [LARGE SCALE GENOMIC DNA]</scope>
    <source>
        <strain evidence="1 2">CECT 7971</strain>
    </source>
</reference>
<keyword evidence="2" id="KW-1185">Reference proteome</keyword>
<evidence type="ECO:0000313" key="1">
    <source>
        <dbReference type="EMBL" id="SLN56900.1"/>
    </source>
</evidence>
<evidence type="ECO:0000313" key="2">
    <source>
        <dbReference type="Proteomes" id="UP000193307"/>
    </source>
</evidence>
<evidence type="ECO:0008006" key="3">
    <source>
        <dbReference type="Google" id="ProtNLM"/>
    </source>
</evidence>
<dbReference type="STRING" id="658057.SAMN04488032_11483"/>
<dbReference type="RefSeq" id="WP_090875416.1">
    <property type="nucleotide sequence ID" value="NZ_FNZV01000014.1"/>
</dbReference>
<dbReference type="AlphaFoldDB" id="A0A1Y5TBV3"/>
<dbReference type="Proteomes" id="UP000193307">
    <property type="component" value="Unassembled WGS sequence"/>
</dbReference>
<accession>A0A1Y5TBV3</accession>
<gene>
    <name evidence="1" type="ORF">PAM7971_02945</name>
</gene>
<protein>
    <recommendedName>
        <fullName evidence="3">DUF3329 domain-containing protein</fullName>
    </recommendedName>
</protein>
<sequence length="72" mass="8455">MKKDMWNVKTPFFRPMWRRLLACFLVGLWGIVELVYGNKMFGVLFLGAGAYLVHQFFITFDEKDYQPPSSDS</sequence>
<name>A0A1Y5TBV3_9RHOB</name>
<proteinExistence type="predicted"/>